<dbReference type="EMBL" id="NAAC01000031">
    <property type="protein sequence ID" value="RDJ05549.1"/>
    <property type="molecule type" value="Genomic_DNA"/>
</dbReference>
<dbReference type="AlphaFoldDB" id="A0A370KI31"/>
<evidence type="ECO:0000259" key="3">
    <source>
        <dbReference type="PROSITE" id="PS50110"/>
    </source>
</evidence>
<evidence type="ECO:0000313" key="4">
    <source>
        <dbReference type="EMBL" id="RDJ05549.1"/>
    </source>
</evidence>
<dbReference type="PANTHER" id="PTHR44591:SF25">
    <property type="entry name" value="CHEMOTAXIS TWO-COMPONENT RESPONSE REGULATOR"/>
    <property type="match status" value="1"/>
</dbReference>
<comment type="caution">
    <text evidence="4">The sequence shown here is derived from an EMBL/GenBank/DDBJ whole genome shotgun (WGS) entry which is preliminary data.</text>
</comment>
<reference evidence="4 5" key="1">
    <citation type="submission" date="2017-03" db="EMBL/GenBank/DDBJ databases">
        <title>Genome analysis of Rhizobial strains effectives or ineffectives for nitrogen fixation isolated from bean seeds.</title>
        <authorList>
            <person name="Peralta H."/>
            <person name="Aguilar-Vera A."/>
            <person name="Mora Y."/>
            <person name="Vargas-Lagunas C."/>
            <person name="Girard L."/>
            <person name="Mora J."/>
        </authorList>
    </citation>
    <scope>NUCLEOTIDE SEQUENCE [LARGE SCALE GENOMIC DNA]</scope>
    <source>
        <strain evidence="4 5">CCGM3</strain>
    </source>
</reference>
<organism evidence="4 5">
    <name type="scientific">Rhizobium grahamii</name>
    <dbReference type="NCBI Taxonomy" id="1120045"/>
    <lineage>
        <taxon>Bacteria</taxon>
        <taxon>Pseudomonadati</taxon>
        <taxon>Pseudomonadota</taxon>
        <taxon>Alphaproteobacteria</taxon>
        <taxon>Hyphomicrobiales</taxon>
        <taxon>Rhizobiaceae</taxon>
        <taxon>Rhizobium/Agrobacterium group</taxon>
        <taxon>Rhizobium</taxon>
    </lineage>
</organism>
<dbReference type="SUPFAM" id="SSF52172">
    <property type="entry name" value="CheY-like"/>
    <property type="match status" value="1"/>
</dbReference>
<dbReference type="GO" id="GO:0000160">
    <property type="term" value="P:phosphorelay signal transduction system"/>
    <property type="evidence" value="ECO:0007669"/>
    <property type="project" value="InterPro"/>
</dbReference>
<dbReference type="SMART" id="SM00448">
    <property type="entry name" value="REC"/>
    <property type="match status" value="1"/>
</dbReference>
<proteinExistence type="predicted"/>
<dbReference type="InterPro" id="IPR001789">
    <property type="entry name" value="Sig_transdc_resp-reg_receiver"/>
</dbReference>
<keyword evidence="1 2" id="KW-0597">Phosphoprotein</keyword>
<dbReference type="Gene3D" id="3.40.50.2300">
    <property type="match status" value="1"/>
</dbReference>
<dbReference type="Proteomes" id="UP000254939">
    <property type="component" value="Unassembled WGS sequence"/>
</dbReference>
<dbReference type="InterPro" id="IPR011006">
    <property type="entry name" value="CheY-like_superfamily"/>
</dbReference>
<accession>A0A370KI31</accession>
<name>A0A370KI31_9HYPH</name>
<protein>
    <submittedName>
        <fullName evidence="4">Two-component system response regulator</fullName>
    </submittedName>
</protein>
<evidence type="ECO:0000256" key="2">
    <source>
        <dbReference type="PROSITE-ProRule" id="PRU00169"/>
    </source>
</evidence>
<dbReference type="Pfam" id="PF00072">
    <property type="entry name" value="Response_reg"/>
    <property type="match status" value="1"/>
</dbReference>
<feature type="domain" description="Response regulatory" evidence="3">
    <location>
        <begin position="28"/>
        <end position="142"/>
    </location>
</feature>
<evidence type="ECO:0000313" key="5">
    <source>
        <dbReference type="Proteomes" id="UP000254939"/>
    </source>
</evidence>
<feature type="modified residue" description="4-aspartylphosphate" evidence="2">
    <location>
        <position position="77"/>
    </location>
</feature>
<dbReference type="InterPro" id="IPR050595">
    <property type="entry name" value="Bact_response_regulator"/>
</dbReference>
<dbReference type="PANTHER" id="PTHR44591">
    <property type="entry name" value="STRESS RESPONSE REGULATOR PROTEIN 1"/>
    <property type="match status" value="1"/>
</dbReference>
<sequence length="153" mass="16806">MIPQHGPSAHNNNRKYLEKVVSLPSVPTIAVVDDDEAIREAMDDLVKSCGYDSRLFASAEEFLAFEPRSDIDCMLVDVMMPGLSGIELQAELNKRPSHPPVIFVTSYKDERTRNAAMSAGAFAFLGKPVDIERLIGCLESALTHQLDQGRGDS</sequence>
<dbReference type="PROSITE" id="PS50110">
    <property type="entry name" value="RESPONSE_REGULATORY"/>
    <property type="match status" value="1"/>
</dbReference>
<evidence type="ECO:0000256" key="1">
    <source>
        <dbReference type="ARBA" id="ARBA00022553"/>
    </source>
</evidence>
<gene>
    <name evidence="4" type="ORF">B5K06_24060</name>
</gene>